<name>A0A0K2UTU3_LEPSM</name>
<dbReference type="EMBL" id="HACA01023956">
    <property type="protein sequence ID" value="CDW41317.1"/>
    <property type="molecule type" value="Transcribed_RNA"/>
</dbReference>
<organism evidence="1">
    <name type="scientific">Lepeophtheirus salmonis</name>
    <name type="common">Salmon louse</name>
    <name type="synonym">Caligus salmonis</name>
    <dbReference type="NCBI Taxonomy" id="72036"/>
    <lineage>
        <taxon>Eukaryota</taxon>
        <taxon>Metazoa</taxon>
        <taxon>Ecdysozoa</taxon>
        <taxon>Arthropoda</taxon>
        <taxon>Crustacea</taxon>
        <taxon>Multicrustacea</taxon>
        <taxon>Hexanauplia</taxon>
        <taxon>Copepoda</taxon>
        <taxon>Siphonostomatoida</taxon>
        <taxon>Caligidae</taxon>
        <taxon>Lepeophtheirus</taxon>
    </lineage>
</organism>
<sequence length="39" mass="4796">MLFYILALFMFFPYIYRCNYLKICLNPMEIFRGGSQKHL</sequence>
<evidence type="ECO:0000313" key="1">
    <source>
        <dbReference type="EMBL" id="CDW41317.1"/>
    </source>
</evidence>
<dbReference type="AlphaFoldDB" id="A0A0K2UTU3"/>
<proteinExistence type="predicted"/>
<protein>
    <submittedName>
        <fullName evidence="1">Uncharacterized protein</fullName>
    </submittedName>
</protein>
<accession>A0A0K2UTU3</accession>
<reference evidence="1" key="1">
    <citation type="submission" date="2014-05" db="EMBL/GenBank/DDBJ databases">
        <authorList>
            <person name="Chronopoulou M."/>
        </authorList>
    </citation>
    <scope>NUCLEOTIDE SEQUENCE</scope>
    <source>
        <tissue evidence="1">Whole organism</tissue>
    </source>
</reference>